<feature type="compositionally biased region" description="Basic residues" evidence="1">
    <location>
        <begin position="1"/>
        <end position="12"/>
    </location>
</feature>
<dbReference type="EMBL" id="UZAF01004648">
    <property type="protein sequence ID" value="VDO14285.1"/>
    <property type="molecule type" value="Genomic_DNA"/>
</dbReference>
<reference evidence="4" key="1">
    <citation type="submission" date="2017-02" db="UniProtKB">
        <authorList>
            <consortium name="WormBaseParasite"/>
        </authorList>
    </citation>
    <scope>IDENTIFICATION</scope>
</reference>
<feature type="compositionally biased region" description="Polar residues" evidence="1">
    <location>
        <begin position="16"/>
        <end position="38"/>
    </location>
</feature>
<dbReference type="WBParaSite" id="HPLM_0000235301-mRNA-1">
    <property type="protein sequence ID" value="HPLM_0000235301-mRNA-1"/>
    <property type="gene ID" value="HPLM_0000235301"/>
</dbReference>
<evidence type="ECO:0000256" key="1">
    <source>
        <dbReference type="SAM" id="MobiDB-lite"/>
    </source>
</evidence>
<organism evidence="4">
    <name type="scientific">Haemonchus placei</name>
    <name type="common">Barber's pole worm</name>
    <dbReference type="NCBI Taxonomy" id="6290"/>
    <lineage>
        <taxon>Eukaryota</taxon>
        <taxon>Metazoa</taxon>
        <taxon>Ecdysozoa</taxon>
        <taxon>Nematoda</taxon>
        <taxon>Chromadorea</taxon>
        <taxon>Rhabditida</taxon>
        <taxon>Rhabditina</taxon>
        <taxon>Rhabditomorpha</taxon>
        <taxon>Strongyloidea</taxon>
        <taxon>Trichostrongylidae</taxon>
        <taxon>Haemonchus</taxon>
    </lineage>
</organism>
<dbReference type="STRING" id="6290.A0A0N4VYI2"/>
<dbReference type="Proteomes" id="UP000268014">
    <property type="component" value="Unassembled WGS sequence"/>
</dbReference>
<dbReference type="OrthoDB" id="5873484at2759"/>
<evidence type="ECO:0000313" key="3">
    <source>
        <dbReference type="Proteomes" id="UP000268014"/>
    </source>
</evidence>
<protein>
    <submittedName>
        <fullName evidence="4">PH domain-containing protein</fullName>
    </submittedName>
</protein>
<evidence type="ECO:0000313" key="2">
    <source>
        <dbReference type="EMBL" id="VDO14285.1"/>
    </source>
</evidence>
<name>A0A0N4VYI2_HAEPC</name>
<gene>
    <name evidence="2" type="ORF">HPLM_LOCUS2350</name>
</gene>
<proteinExistence type="predicted"/>
<reference evidence="2 3" key="2">
    <citation type="submission" date="2018-11" db="EMBL/GenBank/DDBJ databases">
        <authorList>
            <consortium name="Pathogen Informatics"/>
        </authorList>
    </citation>
    <scope>NUCLEOTIDE SEQUENCE [LARGE SCALE GENOMIC DNA]</scope>
    <source>
        <strain evidence="2 3">MHpl1</strain>
    </source>
</reference>
<accession>A0A0N4VYI2</accession>
<sequence length="129" mass="14545">MVLRPAARRANRRSALQKSQVAASATSLDQLKSDTSTLRPEKRSMSVRDLNGEEFDFSNKDSVTRWTSQILAELDSLPSSCINLTESDKIDSRPMFVRKADQNGMNGMHVNESRKFSTVSSHVFLFFDD</sequence>
<feature type="region of interest" description="Disordered" evidence="1">
    <location>
        <begin position="1"/>
        <end position="44"/>
    </location>
</feature>
<evidence type="ECO:0000313" key="4">
    <source>
        <dbReference type="WBParaSite" id="HPLM_0000235301-mRNA-1"/>
    </source>
</evidence>
<dbReference type="AlphaFoldDB" id="A0A0N4VYI2"/>
<keyword evidence="3" id="KW-1185">Reference proteome</keyword>